<feature type="compositionally biased region" description="Low complexity" evidence="26">
    <location>
        <begin position="1767"/>
        <end position="1786"/>
    </location>
</feature>
<evidence type="ECO:0000313" key="30">
    <source>
        <dbReference type="EMBL" id="TRZ21684.1"/>
    </source>
</evidence>
<evidence type="ECO:0000259" key="27">
    <source>
        <dbReference type="PROSITE" id="PS50089"/>
    </source>
</evidence>
<dbReference type="EMBL" id="SWJQ01000117">
    <property type="protein sequence ID" value="TRZ21684.1"/>
    <property type="molecule type" value="Genomic_DNA"/>
</dbReference>
<feature type="region of interest" description="Disordered" evidence="26">
    <location>
        <begin position="1206"/>
        <end position="1231"/>
    </location>
</feature>
<dbReference type="SUPFAM" id="SSF57845">
    <property type="entry name" value="B-box zinc-binding domain"/>
    <property type="match status" value="1"/>
</dbReference>
<evidence type="ECO:0000256" key="3">
    <source>
        <dbReference type="ARBA" id="ARBA00004245"/>
    </source>
</evidence>
<feature type="region of interest" description="Disordered" evidence="26">
    <location>
        <begin position="1761"/>
        <end position="1910"/>
    </location>
</feature>
<dbReference type="InterPro" id="IPR003599">
    <property type="entry name" value="Ig_sub"/>
</dbReference>
<gene>
    <name evidence="30" type="ORF">HGM15179_005430</name>
</gene>
<feature type="compositionally biased region" description="Pro residues" evidence="26">
    <location>
        <begin position="1814"/>
        <end position="1825"/>
    </location>
</feature>
<keyword evidence="18" id="KW-0206">Cytoskeleton</keyword>
<evidence type="ECO:0000256" key="4">
    <source>
        <dbReference type="ARBA" id="ARBA00004246"/>
    </source>
</evidence>
<evidence type="ECO:0000256" key="13">
    <source>
        <dbReference type="ARBA" id="ARBA00022771"/>
    </source>
</evidence>
<evidence type="ECO:0000256" key="23">
    <source>
        <dbReference type="ARBA" id="ARBA00072991"/>
    </source>
</evidence>
<evidence type="ECO:0000256" key="5">
    <source>
        <dbReference type="ARBA" id="ARBA00004466"/>
    </source>
</evidence>
<feature type="domain" description="Ig-like" evidence="29">
    <location>
        <begin position="1464"/>
        <end position="1560"/>
    </location>
</feature>
<feature type="domain" description="Ig-like" evidence="29">
    <location>
        <begin position="1293"/>
        <end position="1383"/>
    </location>
</feature>
<dbReference type="FunFam" id="2.60.40.10:FF:001108">
    <property type="entry name" value="palladin isoform X2"/>
    <property type="match status" value="1"/>
</dbReference>
<feature type="domain" description="Ig-like" evidence="29">
    <location>
        <begin position="2022"/>
        <end position="2106"/>
    </location>
</feature>
<dbReference type="PROSITE" id="PS50835">
    <property type="entry name" value="IG_LIKE"/>
    <property type="match status" value="5"/>
</dbReference>
<keyword evidence="11" id="KW-0479">Metal-binding</keyword>
<dbReference type="GO" id="GO:0030426">
    <property type="term" value="C:growth cone"/>
    <property type="evidence" value="ECO:0007669"/>
    <property type="project" value="UniProtKB-SubCell"/>
</dbReference>
<keyword evidence="16" id="KW-1015">Disulfide bond</keyword>
<dbReference type="FunFam" id="2.60.40.10:FF:000256">
    <property type="entry name" value="myopalladin isoform X1"/>
    <property type="match status" value="1"/>
</dbReference>
<dbReference type="InterPro" id="IPR036179">
    <property type="entry name" value="Ig-like_dom_sf"/>
</dbReference>
<evidence type="ECO:0000259" key="29">
    <source>
        <dbReference type="PROSITE" id="PS50835"/>
    </source>
</evidence>
<feature type="region of interest" description="Disordered" evidence="26">
    <location>
        <begin position="1163"/>
        <end position="1185"/>
    </location>
</feature>
<feature type="domain" description="Ig-like" evidence="29">
    <location>
        <begin position="2156"/>
        <end position="2241"/>
    </location>
</feature>
<evidence type="ECO:0000256" key="10">
    <source>
        <dbReference type="ARBA" id="ARBA00022553"/>
    </source>
</evidence>
<dbReference type="GO" id="GO:0008270">
    <property type="term" value="F:zinc ion binding"/>
    <property type="evidence" value="ECO:0007669"/>
    <property type="project" value="UniProtKB-KW"/>
</dbReference>
<dbReference type="Pfam" id="PF07679">
    <property type="entry name" value="I-set"/>
    <property type="match status" value="5"/>
</dbReference>
<dbReference type="GO" id="GO:0005925">
    <property type="term" value="C:focal adhesion"/>
    <property type="evidence" value="ECO:0007669"/>
    <property type="project" value="UniProtKB-SubCell"/>
</dbReference>
<dbReference type="InterPro" id="IPR001841">
    <property type="entry name" value="Znf_RING"/>
</dbReference>
<keyword evidence="13 24" id="KW-0863">Zinc-finger</keyword>
<evidence type="ECO:0000256" key="8">
    <source>
        <dbReference type="ARBA" id="ARBA00004624"/>
    </source>
</evidence>
<evidence type="ECO:0000256" key="16">
    <source>
        <dbReference type="ARBA" id="ARBA00023157"/>
    </source>
</evidence>
<keyword evidence="9" id="KW-0963">Cytoplasm</keyword>
<dbReference type="PROSITE" id="PS00518">
    <property type="entry name" value="ZF_RING_1"/>
    <property type="match status" value="1"/>
</dbReference>
<evidence type="ECO:0000256" key="18">
    <source>
        <dbReference type="ARBA" id="ARBA00023212"/>
    </source>
</evidence>
<keyword evidence="19" id="KW-0966">Cell projection</keyword>
<evidence type="ECO:0000256" key="19">
    <source>
        <dbReference type="ARBA" id="ARBA00023273"/>
    </source>
</evidence>
<evidence type="ECO:0000256" key="1">
    <source>
        <dbReference type="ARBA" id="ARBA00004188"/>
    </source>
</evidence>
<feature type="domain" description="Ig-like" evidence="29">
    <location>
        <begin position="2255"/>
        <end position="2345"/>
    </location>
</feature>
<dbReference type="Gene3D" id="3.30.40.10">
    <property type="entry name" value="Zinc/RING finger domain, C3HC4 (zinc finger)"/>
    <property type="match status" value="1"/>
</dbReference>
<keyword evidence="10" id="KW-0597">Phosphoprotein</keyword>
<feature type="compositionally biased region" description="Polar residues" evidence="26">
    <location>
        <begin position="477"/>
        <end position="496"/>
    </location>
</feature>
<feature type="region of interest" description="Disordered" evidence="26">
    <location>
        <begin position="1243"/>
        <end position="1262"/>
    </location>
</feature>
<dbReference type="InterPro" id="IPR027370">
    <property type="entry name" value="Znf-RING_euk"/>
</dbReference>
<comment type="subunit">
    <text evidence="22">Interacts with EPS8. Interacts with LASP1. Interacts with VASP. Interacts with ACTN. Interacts with SORBS2. Interacts with PFN1. Interacts with LPP. Interacts with SPIN90. Interacts with SRC. Interacts with EZR. Interacts with RAI14.</text>
</comment>
<dbReference type="OrthoDB" id="6612025at2759"/>
<proteinExistence type="inferred from homology"/>
<evidence type="ECO:0000256" key="26">
    <source>
        <dbReference type="SAM" id="MobiDB-lite"/>
    </source>
</evidence>
<evidence type="ECO:0000256" key="25">
    <source>
        <dbReference type="SAM" id="Coils"/>
    </source>
</evidence>
<dbReference type="InterPro" id="IPR007110">
    <property type="entry name" value="Ig-like_dom"/>
</dbReference>
<dbReference type="CDD" id="cd19756">
    <property type="entry name" value="Bbox2"/>
    <property type="match status" value="1"/>
</dbReference>
<feature type="region of interest" description="Disordered" evidence="26">
    <location>
        <begin position="1617"/>
        <end position="1668"/>
    </location>
</feature>
<comment type="similarity">
    <text evidence="21">Belongs to the myotilin/palladin family.</text>
</comment>
<dbReference type="Gene3D" id="1.10.10.2360">
    <property type="match status" value="1"/>
</dbReference>
<feature type="compositionally biased region" description="Low complexity" evidence="26">
    <location>
        <begin position="1849"/>
        <end position="1860"/>
    </location>
</feature>
<dbReference type="SUPFAM" id="SSF57850">
    <property type="entry name" value="RING/U-box"/>
    <property type="match status" value="1"/>
</dbReference>
<evidence type="ECO:0000256" key="17">
    <source>
        <dbReference type="ARBA" id="ARBA00023203"/>
    </source>
</evidence>
<feature type="domain" description="RING-type" evidence="27">
    <location>
        <begin position="7"/>
        <end position="76"/>
    </location>
</feature>
<dbReference type="Pfam" id="PF13445">
    <property type="entry name" value="zf-RING_UBOX"/>
    <property type="match status" value="1"/>
</dbReference>
<dbReference type="GO" id="GO:0030027">
    <property type="term" value="C:lamellipodium"/>
    <property type="evidence" value="ECO:0007669"/>
    <property type="project" value="UniProtKB-SubCell"/>
</dbReference>
<dbReference type="SUPFAM" id="SSF48726">
    <property type="entry name" value="Immunoglobulin"/>
    <property type="match status" value="5"/>
</dbReference>
<dbReference type="Gene3D" id="2.60.40.10">
    <property type="entry name" value="Immunoglobulins"/>
    <property type="match status" value="5"/>
</dbReference>
<feature type="compositionally biased region" description="Pro residues" evidence="26">
    <location>
        <begin position="1838"/>
        <end position="1848"/>
    </location>
</feature>
<feature type="compositionally biased region" description="Low complexity" evidence="26">
    <location>
        <begin position="1733"/>
        <end position="1744"/>
    </location>
</feature>
<dbReference type="CDD" id="cd20972">
    <property type="entry name" value="IgI_2_Titin_Z1z2-like"/>
    <property type="match status" value="1"/>
</dbReference>
<comment type="subcellular location">
    <subcellularLocation>
        <location evidence="4">Cell junction</location>
        <location evidence="4">Focal adhesion</location>
    </subcellularLocation>
    <subcellularLocation>
        <location evidence="6">Cell projection</location>
        <location evidence="6">Axon</location>
    </subcellularLocation>
    <subcellularLocation>
        <location evidence="8">Cell projection</location>
        <location evidence="8">Growth cone</location>
    </subcellularLocation>
    <subcellularLocation>
        <location evidence="7">Cell projection</location>
        <location evidence="7">Lamellipodium</location>
    </subcellularLocation>
    <subcellularLocation>
        <location evidence="1">Cell projection</location>
        <location evidence="1">Podosome</location>
    </subcellularLocation>
    <subcellularLocation>
        <location evidence="5">Cell projection</location>
        <location evidence="5">Ruffle</location>
    </subcellularLocation>
    <subcellularLocation>
        <location evidence="3">Cytoplasm</location>
        <location evidence="3">Cytoskeleton</location>
    </subcellularLocation>
    <subcellularLocation>
        <location evidence="2">Cytoplasm</location>
        <location evidence="2">Myofibril</location>
        <location evidence="2">Sarcomere</location>
        <location evidence="2">Z line</location>
    </subcellularLocation>
</comment>
<dbReference type="PANTHER" id="PTHR47633">
    <property type="entry name" value="IMMUNOGLOBULIN"/>
    <property type="match status" value="1"/>
</dbReference>
<feature type="domain" description="B box-type" evidence="28">
    <location>
        <begin position="131"/>
        <end position="169"/>
    </location>
</feature>
<evidence type="ECO:0000256" key="11">
    <source>
        <dbReference type="ARBA" id="ARBA00022723"/>
    </source>
</evidence>
<feature type="coiled-coil region" evidence="25">
    <location>
        <begin position="224"/>
        <end position="255"/>
    </location>
</feature>
<feature type="region of interest" description="Disordered" evidence="26">
    <location>
        <begin position="1688"/>
        <end position="1744"/>
    </location>
</feature>
<feature type="compositionally biased region" description="Basic and acidic residues" evidence="26">
    <location>
        <begin position="691"/>
        <end position="707"/>
    </location>
</feature>
<name>A0A8K1GQ16_9PASS</name>
<feature type="compositionally biased region" description="Polar residues" evidence="26">
    <location>
        <begin position="1167"/>
        <end position="1181"/>
    </location>
</feature>
<evidence type="ECO:0000256" key="6">
    <source>
        <dbReference type="ARBA" id="ARBA00004489"/>
    </source>
</evidence>
<feature type="region of interest" description="Disordered" evidence="26">
    <location>
        <begin position="685"/>
        <end position="728"/>
    </location>
</feature>
<dbReference type="SMART" id="SM00409">
    <property type="entry name" value="IG"/>
    <property type="match status" value="5"/>
</dbReference>
<dbReference type="PROSITE" id="PS50089">
    <property type="entry name" value="ZF_RING_2"/>
    <property type="match status" value="1"/>
</dbReference>
<dbReference type="GO" id="GO:0001726">
    <property type="term" value="C:ruffle"/>
    <property type="evidence" value="ECO:0007669"/>
    <property type="project" value="UniProtKB-SubCell"/>
</dbReference>
<dbReference type="GO" id="GO:0004672">
    <property type="term" value="F:protein kinase activity"/>
    <property type="evidence" value="ECO:0007669"/>
    <property type="project" value="TreeGrafter"/>
</dbReference>
<evidence type="ECO:0000256" key="12">
    <source>
        <dbReference type="ARBA" id="ARBA00022737"/>
    </source>
</evidence>
<evidence type="ECO:0000256" key="22">
    <source>
        <dbReference type="ARBA" id="ARBA00065150"/>
    </source>
</evidence>
<dbReference type="Pfam" id="PF00643">
    <property type="entry name" value="zf-B_box"/>
    <property type="match status" value="1"/>
</dbReference>
<comment type="caution">
    <text evidence="30">The sequence shown here is derived from an EMBL/GenBank/DDBJ whole genome shotgun (WGS) entry which is preliminary data.</text>
</comment>
<evidence type="ECO:0000256" key="14">
    <source>
        <dbReference type="ARBA" id="ARBA00022833"/>
    </source>
</evidence>
<dbReference type="PROSITE" id="PS50119">
    <property type="entry name" value="ZF_BBOX"/>
    <property type="match status" value="1"/>
</dbReference>
<dbReference type="FunFam" id="2.60.40.10:FF:000761">
    <property type="entry name" value="palladin isoform X2"/>
    <property type="match status" value="1"/>
</dbReference>
<evidence type="ECO:0000256" key="9">
    <source>
        <dbReference type="ARBA" id="ARBA00022490"/>
    </source>
</evidence>
<protein>
    <recommendedName>
        <fullName evidence="23">Palladin</fullName>
    </recommendedName>
</protein>
<dbReference type="InterPro" id="IPR017907">
    <property type="entry name" value="Znf_RING_CS"/>
</dbReference>
<keyword evidence="17" id="KW-0009">Actin-binding</keyword>
<reference evidence="30" key="1">
    <citation type="submission" date="2019-04" db="EMBL/GenBank/DDBJ databases">
        <title>Genome assembly of Zosterops borbonicus 15179.</title>
        <authorList>
            <person name="Leroy T."/>
            <person name="Anselmetti Y."/>
            <person name="Tilak M.-K."/>
            <person name="Nabholz B."/>
        </authorList>
    </citation>
    <scope>NUCLEOTIDE SEQUENCE</scope>
    <source>
        <strain evidence="30">HGM_15179</strain>
        <tissue evidence="30">Muscle</tissue>
    </source>
</reference>
<feature type="compositionally biased region" description="Polar residues" evidence="26">
    <location>
        <begin position="1722"/>
        <end position="1732"/>
    </location>
</feature>
<accession>A0A8K1GQ16</accession>
<dbReference type="FunFam" id="2.60.40.10:FF:000399">
    <property type="entry name" value="myopalladin isoform X1"/>
    <property type="match status" value="1"/>
</dbReference>
<dbReference type="GO" id="GO:0030018">
    <property type="term" value="C:Z disc"/>
    <property type="evidence" value="ECO:0007669"/>
    <property type="project" value="UniProtKB-SubCell"/>
</dbReference>
<feature type="region of interest" description="Disordered" evidence="26">
    <location>
        <begin position="2118"/>
        <end position="2146"/>
    </location>
</feature>
<keyword evidence="12" id="KW-0677">Repeat</keyword>
<dbReference type="SMART" id="SM00408">
    <property type="entry name" value="IGc2"/>
    <property type="match status" value="5"/>
</dbReference>
<evidence type="ECO:0000256" key="2">
    <source>
        <dbReference type="ARBA" id="ARBA00004216"/>
    </source>
</evidence>
<feature type="region of interest" description="Disordered" evidence="26">
    <location>
        <begin position="1060"/>
        <end position="1150"/>
    </location>
</feature>
<keyword evidence="31" id="KW-1185">Reference proteome</keyword>
<evidence type="ECO:0000256" key="7">
    <source>
        <dbReference type="ARBA" id="ARBA00004510"/>
    </source>
</evidence>
<dbReference type="FunFam" id="2.60.40.10:FF:001560">
    <property type="entry name" value="palladin isoform X1"/>
    <property type="match status" value="1"/>
</dbReference>
<dbReference type="InterPro" id="IPR003598">
    <property type="entry name" value="Ig_sub2"/>
</dbReference>
<feature type="compositionally biased region" description="Polar residues" evidence="26">
    <location>
        <begin position="1098"/>
        <end position="1145"/>
    </location>
</feature>
<dbReference type="InterPro" id="IPR013083">
    <property type="entry name" value="Znf_RING/FYVE/PHD"/>
</dbReference>
<dbReference type="GO" id="GO:0003779">
    <property type="term" value="F:actin binding"/>
    <property type="evidence" value="ECO:0007669"/>
    <property type="project" value="UniProtKB-KW"/>
</dbReference>
<feature type="compositionally biased region" description="Low complexity" evidence="26">
    <location>
        <begin position="532"/>
        <end position="549"/>
    </location>
</feature>
<evidence type="ECO:0000259" key="28">
    <source>
        <dbReference type="PROSITE" id="PS50119"/>
    </source>
</evidence>
<evidence type="ECO:0000313" key="31">
    <source>
        <dbReference type="Proteomes" id="UP000796761"/>
    </source>
</evidence>
<organism evidence="30 31">
    <name type="scientific">Zosterops borbonicus</name>
    <dbReference type="NCBI Taxonomy" id="364589"/>
    <lineage>
        <taxon>Eukaryota</taxon>
        <taxon>Metazoa</taxon>
        <taxon>Chordata</taxon>
        <taxon>Craniata</taxon>
        <taxon>Vertebrata</taxon>
        <taxon>Euteleostomi</taxon>
        <taxon>Archelosauria</taxon>
        <taxon>Archosauria</taxon>
        <taxon>Dinosauria</taxon>
        <taxon>Saurischia</taxon>
        <taxon>Theropoda</taxon>
        <taxon>Coelurosauria</taxon>
        <taxon>Aves</taxon>
        <taxon>Neognathae</taxon>
        <taxon>Neoaves</taxon>
        <taxon>Telluraves</taxon>
        <taxon>Australaves</taxon>
        <taxon>Passeriformes</taxon>
        <taxon>Sylvioidea</taxon>
        <taxon>Zosteropidae</taxon>
        <taxon>Zosterops</taxon>
    </lineage>
</organism>
<evidence type="ECO:0000256" key="20">
    <source>
        <dbReference type="ARBA" id="ARBA00023319"/>
    </source>
</evidence>
<keyword evidence="20" id="KW-0393">Immunoglobulin domain</keyword>
<dbReference type="SMART" id="SM00184">
    <property type="entry name" value="RING"/>
    <property type="match status" value="1"/>
</dbReference>
<evidence type="ECO:0000256" key="21">
    <source>
        <dbReference type="ARBA" id="ARBA00061540"/>
    </source>
</evidence>
<dbReference type="Gene3D" id="3.30.160.60">
    <property type="entry name" value="Classic Zinc Finger"/>
    <property type="match status" value="1"/>
</dbReference>
<dbReference type="GO" id="GO:0001725">
    <property type="term" value="C:stress fiber"/>
    <property type="evidence" value="ECO:0007669"/>
    <property type="project" value="UniProtKB-ARBA"/>
</dbReference>
<feature type="compositionally biased region" description="Basic and acidic residues" evidence="26">
    <location>
        <begin position="1243"/>
        <end position="1257"/>
    </location>
</feature>
<sequence>MEASLTCAVCLSLLEEPVTLPLCSHNFCRGCVLECLASAEAARLRQLQRGPGQARLGRGAPGPGPSCARVPCPLCRKLCLLPRGGVAALPVNTTLAEVVKLYRAGAAGGQAALGPKAGSDLLSPQAFGGSCHKHPNRPVQLYCRMCRQAGCGQCVSEEHQGIFHSVNLIDTVYQEEKLTFFSTLKQMRIINEKLVNEISKGPNDADMMLKSDMEIIEMKFGEIFKTLEMKKQQLLEDVENQRDKKEKEFQIWKKMKETHKKTIENFLKDCEKLVHECDPQCFLEVACGLNTRMKTQLDVMNIASNWEKPPVYIPKKIDIKSVVNEILALELTPVDAGIVQELPYEGNESSTLFKDTIKQWQDQKNIPNTFLPVAGQDEADGGRTPTRFMSISEMSEFRNMSHEELRYKYYMELQKLPNVFKAQNFPANKNYKFVTAEASKDKSSGTSLTSSPTKANSTVKIKTGALQRGGGFDKRNFSGSSAHSIPSTNMTSSETNGDLKLYHEGSGQEVATPALSETSPDLLIKEKWPRQASASTVSSEMNSNSSTSSDLKPAATVAVTVPNSESVDISAEQPSGVPFTFSASNNSLPRFSKDRGAFSFKKQDKRCDFHQFYLGRCDKVDKTNNQDKYSPETKNVVCDASTSPNLDSAESEKPHILFPFSNSERDWFAGSEVSNSCKVLPSSSYFSQSEKPSDRKMLSHMREKTPCSKEPAGYGTQKPPVLGEQNPHTSESSIAVAYGTSETNTGAGINGVSKTPLPTSNCAFSFKCNFPLPSPVFSFGGIVRGTTDSLTSSIFFSGNRTEKMDKEKTKSDKLLNLGKSVSSECAEPASLHSHPKCEGSCLPVSSSKNTENAERLDDGNIPCQPLCSGVLPVEYETASSAQLATAAQQQKKFASNSLPCAGHSKNHTMYLRVLSRCFLNSDKAWCCDPFPEKPVPVSNYFQVLEERLPIYVYFILLLFRVRYKIIRTITDVFCVFRMQDRSSGKALPLSLMLKETYAPERDSSKGYPENMSEASSYRDFFCDSLSDTQNGEFSNGLSAFLTQEEISKSLDIAREAIANSMEEDENPEPDFTPDVNTSLSSPSESPSFRDTNLHEQDTLQTPQASSWTSSAASPVLSRNQKEQSTAPQTGDSFVTGSRRQGSTSPFLPASPSFVRSLKFAEKGNSCMPKTSPNSELTSQGEAPSRNKLCDKAATFIEELSSIFRQAAKTRGRSPDGDSSSPDSGYLSPNKKQPALSTLVNQEFDKPHQDTEPEEKLPGVHLNGKHCSGRGSIMESKMVLCRPFINMEEHELSPPLFTQKLRSQEVAEGNKVLLECRVAGNPVPDVRWFCEGKELQNSPDIQIHSESGGLHSLIIVEAFEDDTGRYTCLASNSFGSDSTSAEIFIEGASSTDSETESLIFKLKSGAMPQAQKKTTSVSLTIGSSTPKSGVTTAVIQPISVPSQQIQSPTSYLHHLDGPKPIYSAPIFTKELQNATASEGQVVVLECRVRGPPPIYVKWFRQGIEIQDSPDFRILQKKPRSATEPEEICTLVIAETFPEDSGIFTCTATNEHGSVTSSAQLTVCSANLECSSDDFHHFPPLPPVEISSLELPPKTHTDIHQANNTELRPGVIDLQQELNSPEEKSNGLHPLHGVNGMINSKANGDKSIPSPAVLLSPTKEPPPVLAKPKLDPKKIQQLQNQIRLEQESGQWYRHQQQPDHQHPPSSPSFPPPPSFQELESSQSATSPVPMSILNSHTSPTMQSSSSFNYARPKQFIAAQNISPASGYVTPSSGSSTSSLPSPMSPTASQKQFGRVPVPPFSQQFAPEGEYAWSPSSPSPPPPPPPVFSPTATYPVCDSFPLPPPPPPPLPSLSSPSHSLSPTPRFPNSSQSPAAFLSSMLPSQPPPISVNALGLPKGVTPPGFPKKTGRTARIASDEEIQGSKDAVIQDLERKLRFKEDLLNNGQPRLTYEEKMARRLLGADSAATVFNIQEPEEDPAIQEYKVSSFEQRLISEIEYRLERSPVEESDDEVQHGDEPIDNSVSPYFEIKLKHYKIFEGMPVTFTCKVAGNPKPKIYWFKDGKQISKRSDHYRIQREPDGTCSLHTAASTLDDDGNYTIMAANPQGRVSCTGRLMVQAVNQRGRSPWSPSGQPHIRRPRSRSRDSGDENEPIQERFFRPHFLQAPGDLTVQEGKLCRMDCKVSGLPTPDLSWQLNGRPIRPDSSHKMLVRENGVHSLIIEPVTSRDAGIYTCIASNRAGENSFSLELIVAAKEIQKAPVFIEKLQNTGVTEGFPVRLECRISGEPSPQIFWKKENESLTYNTDRVSMHQDNYGYICLLIQGATKEDAGWYTVSAKNEAGIVSCTARLDVYTQWQQPPQQTKPKKVRPSASRYAALCDQGLDIKAAFQPEANPVHLTMQPGLVESDDL</sequence>
<dbReference type="InterPro" id="IPR013098">
    <property type="entry name" value="Ig_I-set"/>
</dbReference>
<feature type="region of interest" description="Disordered" evidence="26">
    <location>
        <begin position="529"/>
        <end position="550"/>
    </location>
</feature>
<dbReference type="InterPro" id="IPR000315">
    <property type="entry name" value="Znf_B-box"/>
</dbReference>
<dbReference type="InterPro" id="IPR013783">
    <property type="entry name" value="Ig-like_fold"/>
</dbReference>
<feature type="compositionally biased region" description="Polar residues" evidence="26">
    <location>
        <begin position="2118"/>
        <end position="2128"/>
    </location>
</feature>
<keyword evidence="14" id="KW-0862">Zinc</keyword>
<feature type="region of interest" description="Disordered" evidence="26">
    <location>
        <begin position="464"/>
        <end position="500"/>
    </location>
</feature>
<dbReference type="CDD" id="cd05892">
    <property type="entry name" value="IgI_Myotilin_C"/>
    <property type="match status" value="1"/>
</dbReference>
<keyword evidence="15" id="KW-0965">Cell junction</keyword>
<keyword evidence="25" id="KW-0175">Coiled coil</keyword>
<evidence type="ECO:0000256" key="15">
    <source>
        <dbReference type="ARBA" id="ARBA00022949"/>
    </source>
</evidence>
<dbReference type="PANTHER" id="PTHR47633:SF10">
    <property type="entry name" value="PALLADIN, CYTOSKELETAL ASSOCIATED PROTEIN"/>
    <property type="match status" value="1"/>
</dbReference>
<evidence type="ECO:0000256" key="24">
    <source>
        <dbReference type="PROSITE-ProRule" id="PRU00024"/>
    </source>
</evidence>
<feature type="compositionally biased region" description="Pro residues" evidence="26">
    <location>
        <begin position="1702"/>
        <end position="1712"/>
    </location>
</feature>
<dbReference type="Proteomes" id="UP000796761">
    <property type="component" value="Unassembled WGS sequence"/>
</dbReference>
<dbReference type="GO" id="GO:0002102">
    <property type="term" value="C:podosome"/>
    <property type="evidence" value="ECO:0007669"/>
    <property type="project" value="UniProtKB-SubCell"/>
</dbReference>